<protein>
    <recommendedName>
        <fullName evidence="4">Tetratricopeptide repeat protein</fullName>
    </recommendedName>
</protein>
<dbReference type="RefSeq" id="WP_425552913.1">
    <property type="nucleotide sequence ID" value="NZ_BAABAU010000003.1"/>
</dbReference>
<keyword evidence="3" id="KW-1185">Reference proteome</keyword>
<evidence type="ECO:0000313" key="2">
    <source>
        <dbReference type="EMBL" id="GAA4266721.1"/>
    </source>
</evidence>
<proteinExistence type="predicted"/>
<organism evidence="2 3">
    <name type="scientific">Frondihabitans peucedani</name>
    <dbReference type="NCBI Taxonomy" id="598626"/>
    <lineage>
        <taxon>Bacteria</taxon>
        <taxon>Bacillati</taxon>
        <taxon>Actinomycetota</taxon>
        <taxon>Actinomycetes</taxon>
        <taxon>Micrococcales</taxon>
        <taxon>Microbacteriaceae</taxon>
        <taxon>Frondihabitans</taxon>
    </lineage>
</organism>
<feature type="transmembrane region" description="Helical" evidence="1">
    <location>
        <begin position="34"/>
        <end position="56"/>
    </location>
</feature>
<dbReference type="Proteomes" id="UP001501594">
    <property type="component" value="Unassembled WGS sequence"/>
</dbReference>
<dbReference type="InterPro" id="IPR011990">
    <property type="entry name" value="TPR-like_helical_dom_sf"/>
</dbReference>
<reference evidence="3" key="1">
    <citation type="journal article" date="2019" name="Int. J. Syst. Evol. Microbiol.">
        <title>The Global Catalogue of Microorganisms (GCM) 10K type strain sequencing project: providing services to taxonomists for standard genome sequencing and annotation.</title>
        <authorList>
            <consortium name="The Broad Institute Genomics Platform"/>
            <consortium name="The Broad Institute Genome Sequencing Center for Infectious Disease"/>
            <person name="Wu L."/>
            <person name="Ma J."/>
        </authorList>
    </citation>
    <scope>NUCLEOTIDE SEQUENCE [LARGE SCALE GENOMIC DNA]</scope>
    <source>
        <strain evidence="3">JCM 17442</strain>
    </source>
</reference>
<evidence type="ECO:0000256" key="1">
    <source>
        <dbReference type="SAM" id="Phobius"/>
    </source>
</evidence>
<dbReference type="EMBL" id="BAABAU010000003">
    <property type="protein sequence ID" value="GAA4266721.1"/>
    <property type="molecule type" value="Genomic_DNA"/>
</dbReference>
<keyword evidence="1" id="KW-0472">Membrane</keyword>
<keyword evidence="1" id="KW-0812">Transmembrane</keyword>
<dbReference type="Gene3D" id="1.25.40.10">
    <property type="entry name" value="Tetratricopeptide repeat domain"/>
    <property type="match status" value="1"/>
</dbReference>
<keyword evidence="1" id="KW-1133">Transmembrane helix</keyword>
<evidence type="ECO:0000313" key="3">
    <source>
        <dbReference type="Proteomes" id="UP001501594"/>
    </source>
</evidence>
<comment type="caution">
    <text evidence="2">The sequence shown here is derived from an EMBL/GenBank/DDBJ whole genome shotgun (WGS) entry which is preliminary data.</text>
</comment>
<sequence>MKGRIAAVVMCALLVLYLVLIAQRAVLFLETGEPVAIVIGVALFVLPIIGVFALLAEVRFGWTTERIVKQLESEGSLPVDDVPRRASGRYEREAADEAFPGYADAVKASPDDWRAWFRLGLAYDACGDRRRARGAIRRSIRLRREPSSPT</sequence>
<gene>
    <name evidence="2" type="ORF">GCM10022256_23330</name>
</gene>
<evidence type="ECO:0008006" key="4">
    <source>
        <dbReference type="Google" id="ProtNLM"/>
    </source>
</evidence>
<accession>A0ABP8E397</accession>
<name>A0ABP8E397_9MICO</name>
<dbReference type="SUPFAM" id="SSF48452">
    <property type="entry name" value="TPR-like"/>
    <property type="match status" value="1"/>
</dbReference>